<accession>A0A5U3IW79</accession>
<reference evidence="1" key="1">
    <citation type="submission" date="2018-07" db="EMBL/GenBank/DDBJ databases">
        <authorList>
            <consortium name="GenomeTrakr network: Whole genome sequencing for foodborne pathogen traceback"/>
        </authorList>
    </citation>
    <scope>NUCLEOTIDE SEQUENCE [LARGE SCALE GENOMIC DNA]</scope>
    <source>
        <strain evidence="1">FDA00008842</strain>
    </source>
</reference>
<sequence>MSQKISHSWEIIADLGRRTIQVKGGTVYLVDAPYKPDDETHSLEIPSGTITLSVSSKLWAKISSGTPDVSVSTLGVHNVIPDAVSVNSSPGILPSQPSTKPVPPGVPAEPDYYFVIPSA</sequence>
<organism evidence="1">
    <name type="scientific">Salmonella enterica</name>
    <name type="common">Salmonella choleraesuis</name>
    <dbReference type="NCBI Taxonomy" id="28901"/>
    <lineage>
        <taxon>Bacteria</taxon>
        <taxon>Pseudomonadati</taxon>
        <taxon>Pseudomonadota</taxon>
        <taxon>Gammaproteobacteria</taxon>
        <taxon>Enterobacterales</taxon>
        <taxon>Enterobacteriaceae</taxon>
        <taxon>Salmonella</taxon>
    </lineage>
</organism>
<gene>
    <name evidence="1" type="ORF">VH79_26420</name>
</gene>
<dbReference type="EMBL" id="AAGLUV010000078">
    <property type="protein sequence ID" value="EBP4586619.1"/>
    <property type="molecule type" value="Genomic_DNA"/>
</dbReference>
<proteinExistence type="predicted"/>
<dbReference type="Proteomes" id="UP000839610">
    <property type="component" value="Unassembled WGS sequence"/>
</dbReference>
<name>A0A5U3IW79_SALER</name>
<feature type="non-terminal residue" evidence="1">
    <location>
        <position position="119"/>
    </location>
</feature>
<evidence type="ECO:0000313" key="1">
    <source>
        <dbReference type="EMBL" id="EBP4586619.1"/>
    </source>
</evidence>
<dbReference type="AlphaFoldDB" id="A0A5U3IW79"/>
<comment type="caution">
    <text evidence="1">The sequence shown here is derived from an EMBL/GenBank/DDBJ whole genome shotgun (WGS) entry which is preliminary data.</text>
</comment>
<protein>
    <submittedName>
        <fullName evidence="1">Uncharacterized protein</fullName>
    </submittedName>
</protein>